<dbReference type="GO" id="GO:0010181">
    <property type="term" value="F:FMN binding"/>
    <property type="evidence" value="ECO:0007669"/>
    <property type="project" value="UniProtKB-UniRule"/>
</dbReference>
<sequence>MKVAIVFTSMTGNTEEIAEIIAKHLKASDITVDMFQINYDDIMASDLSNYQAILFGTYTWGDGDLPYEVEDFSDDLAEEDMSGKFVALFGSCDSYYPQYGTAIDRMAEQFQSIGATVIQPLLKVDLAPNEEDIERCEVFAKSFIEKIK</sequence>
<dbReference type="InterPro" id="IPR001226">
    <property type="entry name" value="Flavodoxin_CS"/>
</dbReference>
<evidence type="ECO:0000256" key="4">
    <source>
        <dbReference type="ARBA" id="ARBA00022448"/>
    </source>
</evidence>
<comment type="similarity">
    <text evidence="3 8">Belongs to the flavodoxin family.</text>
</comment>
<evidence type="ECO:0000256" key="8">
    <source>
        <dbReference type="RuleBase" id="RU367037"/>
    </source>
</evidence>
<organism evidence="10 11">
    <name type="scientific">Natronobacillus azotifigens</name>
    <dbReference type="NCBI Taxonomy" id="472978"/>
    <lineage>
        <taxon>Bacteria</taxon>
        <taxon>Bacillati</taxon>
        <taxon>Bacillota</taxon>
        <taxon>Bacilli</taxon>
        <taxon>Bacillales</taxon>
        <taxon>Bacillaceae</taxon>
        <taxon>Natronobacillus</taxon>
    </lineage>
</organism>
<protein>
    <recommendedName>
        <fullName evidence="8">Flavodoxin</fullName>
    </recommendedName>
</protein>
<dbReference type="NCBIfam" id="NF005246">
    <property type="entry name" value="PRK06756.1"/>
    <property type="match status" value="1"/>
</dbReference>
<keyword evidence="5 8" id="KW-0285">Flavoprotein</keyword>
<name>A0A9J6RBN7_9BACI</name>
<dbReference type="Pfam" id="PF00258">
    <property type="entry name" value="Flavodoxin_1"/>
    <property type="match status" value="1"/>
</dbReference>
<dbReference type="NCBIfam" id="TIGR01753">
    <property type="entry name" value="flav_short"/>
    <property type="match status" value="1"/>
</dbReference>
<dbReference type="InterPro" id="IPR029039">
    <property type="entry name" value="Flavoprotein-like_sf"/>
</dbReference>
<dbReference type="PANTHER" id="PTHR42809:SF1">
    <property type="entry name" value="FLAVODOXIN 1"/>
    <property type="match status" value="1"/>
</dbReference>
<evidence type="ECO:0000256" key="7">
    <source>
        <dbReference type="ARBA" id="ARBA00022982"/>
    </source>
</evidence>
<evidence type="ECO:0000259" key="9">
    <source>
        <dbReference type="PROSITE" id="PS50902"/>
    </source>
</evidence>
<dbReference type="NCBIfam" id="NF005216">
    <property type="entry name" value="PRK06703.1"/>
    <property type="match status" value="1"/>
</dbReference>
<accession>A0A9J6RBN7</accession>
<feature type="domain" description="Flavodoxin-like" evidence="9">
    <location>
        <begin position="3"/>
        <end position="144"/>
    </location>
</feature>
<proteinExistence type="inferred from homology"/>
<evidence type="ECO:0000256" key="3">
    <source>
        <dbReference type="ARBA" id="ARBA00005267"/>
    </source>
</evidence>
<dbReference type="GO" id="GO:0009055">
    <property type="term" value="F:electron transfer activity"/>
    <property type="evidence" value="ECO:0007669"/>
    <property type="project" value="UniProtKB-UniRule"/>
</dbReference>
<dbReference type="Proteomes" id="UP001084197">
    <property type="component" value="Unassembled WGS sequence"/>
</dbReference>
<dbReference type="Gene3D" id="3.40.50.360">
    <property type="match status" value="1"/>
</dbReference>
<evidence type="ECO:0000313" key="11">
    <source>
        <dbReference type="Proteomes" id="UP001084197"/>
    </source>
</evidence>
<evidence type="ECO:0000256" key="6">
    <source>
        <dbReference type="ARBA" id="ARBA00022643"/>
    </source>
</evidence>
<evidence type="ECO:0000256" key="1">
    <source>
        <dbReference type="ARBA" id="ARBA00001917"/>
    </source>
</evidence>
<dbReference type="RefSeq" id="WP_268779516.1">
    <property type="nucleotide sequence ID" value="NZ_JAPRAT010000008.1"/>
</dbReference>
<dbReference type="InterPro" id="IPR010087">
    <property type="entry name" value="Flav_short"/>
</dbReference>
<keyword evidence="11" id="KW-1185">Reference proteome</keyword>
<comment type="cofactor">
    <cofactor evidence="1 8">
        <name>FMN</name>
        <dbReference type="ChEBI" id="CHEBI:58210"/>
    </cofactor>
</comment>
<dbReference type="AlphaFoldDB" id="A0A9J6RBN7"/>
<keyword evidence="6 8" id="KW-0288">FMN</keyword>
<dbReference type="PROSITE" id="PS50902">
    <property type="entry name" value="FLAVODOXIN_LIKE"/>
    <property type="match status" value="1"/>
</dbReference>
<comment type="function">
    <text evidence="2 8">Low-potential electron donor to a number of redox enzymes.</text>
</comment>
<evidence type="ECO:0000256" key="2">
    <source>
        <dbReference type="ARBA" id="ARBA00003297"/>
    </source>
</evidence>
<dbReference type="PROSITE" id="PS00201">
    <property type="entry name" value="FLAVODOXIN"/>
    <property type="match status" value="1"/>
</dbReference>
<keyword evidence="7 8" id="KW-0249">Electron transport</keyword>
<dbReference type="PANTHER" id="PTHR42809">
    <property type="entry name" value="FLAVODOXIN 2"/>
    <property type="match status" value="1"/>
</dbReference>
<reference evidence="10" key="1">
    <citation type="submission" date="2022-11" db="EMBL/GenBank/DDBJ databases">
        <title>WGS of Natronobacillus azotifigens 24KS-1, an anaerobic diazotrophic haloalkaliphile from soda-rich habitats.</title>
        <authorList>
            <person name="Sorokin D.Y."/>
            <person name="Merkel A.Y."/>
        </authorList>
    </citation>
    <scope>NUCLEOTIDE SEQUENCE</scope>
    <source>
        <strain evidence="10">24KS-1</strain>
    </source>
</reference>
<dbReference type="EMBL" id="JAPRAT010000008">
    <property type="protein sequence ID" value="MCZ0702747.1"/>
    <property type="molecule type" value="Genomic_DNA"/>
</dbReference>
<evidence type="ECO:0000256" key="5">
    <source>
        <dbReference type="ARBA" id="ARBA00022630"/>
    </source>
</evidence>
<dbReference type="InterPro" id="IPR008254">
    <property type="entry name" value="Flavodoxin/NO_synth"/>
</dbReference>
<evidence type="ECO:0000313" key="10">
    <source>
        <dbReference type="EMBL" id="MCZ0702747.1"/>
    </source>
</evidence>
<dbReference type="GO" id="GO:0016651">
    <property type="term" value="F:oxidoreductase activity, acting on NAD(P)H"/>
    <property type="evidence" value="ECO:0007669"/>
    <property type="project" value="UniProtKB-ARBA"/>
</dbReference>
<dbReference type="SUPFAM" id="SSF52218">
    <property type="entry name" value="Flavoproteins"/>
    <property type="match status" value="1"/>
</dbReference>
<gene>
    <name evidence="10" type="ORF">OWO01_05950</name>
</gene>
<dbReference type="InterPro" id="IPR050619">
    <property type="entry name" value="Flavodoxin"/>
</dbReference>
<comment type="caution">
    <text evidence="10">The sequence shown here is derived from an EMBL/GenBank/DDBJ whole genome shotgun (WGS) entry which is preliminary data.</text>
</comment>
<keyword evidence="4 8" id="KW-0813">Transport</keyword>